<dbReference type="EMBL" id="OZ023713">
    <property type="protein sequence ID" value="CAK9861775.1"/>
    <property type="molecule type" value="Genomic_DNA"/>
</dbReference>
<evidence type="ECO:0000313" key="2">
    <source>
        <dbReference type="EMBL" id="CAK9861775.1"/>
    </source>
</evidence>
<evidence type="ECO:0000256" key="1">
    <source>
        <dbReference type="SAM" id="MobiDB-lite"/>
    </source>
</evidence>
<feature type="compositionally biased region" description="Polar residues" evidence="1">
    <location>
        <begin position="1"/>
        <end position="15"/>
    </location>
</feature>
<keyword evidence="3" id="KW-1185">Reference proteome</keyword>
<protein>
    <submittedName>
        <fullName evidence="2">Uncharacterized protein</fullName>
    </submittedName>
</protein>
<evidence type="ECO:0000313" key="3">
    <source>
        <dbReference type="Proteomes" id="UP001497522"/>
    </source>
</evidence>
<accession>A0ABP1AGV5</accession>
<organism evidence="2 3">
    <name type="scientific">Sphagnum jensenii</name>
    <dbReference type="NCBI Taxonomy" id="128206"/>
    <lineage>
        <taxon>Eukaryota</taxon>
        <taxon>Viridiplantae</taxon>
        <taxon>Streptophyta</taxon>
        <taxon>Embryophyta</taxon>
        <taxon>Bryophyta</taxon>
        <taxon>Sphagnophytina</taxon>
        <taxon>Sphagnopsida</taxon>
        <taxon>Sphagnales</taxon>
        <taxon>Sphagnaceae</taxon>
        <taxon>Sphagnum</taxon>
    </lineage>
</organism>
<proteinExistence type="predicted"/>
<sequence length="136" mass="15101">MKSQSQATTPTSSKQTSKEREEQYGSSSLQEEEEEEEELLDVYMQDSWHDSTRLPPVLRASLVGDEDGSLEQAAAGPAELCKPVSGDRKRIVPPENHDRRPDHCPLRRWWDRCPVGPTPATARVGPLLPATARVGP</sequence>
<gene>
    <name evidence="2" type="ORF">CSSPJE1EN2_LOCUS4770</name>
</gene>
<reference evidence="2" key="1">
    <citation type="submission" date="2024-03" db="EMBL/GenBank/DDBJ databases">
        <authorList>
            <consortium name="ELIXIR-Norway"/>
            <consortium name="Elixir Norway"/>
        </authorList>
    </citation>
    <scope>NUCLEOTIDE SEQUENCE</scope>
</reference>
<name>A0ABP1AGV5_9BRYO</name>
<feature type="region of interest" description="Disordered" evidence="1">
    <location>
        <begin position="1"/>
        <end position="42"/>
    </location>
</feature>
<feature type="compositionally biased region" description="Acidic residues" evidence="1">
    <location>
        <begin position="30"/>
        <end position="40"/>
    </location>
</feature>
<dbReference type="Proteomes" id="UP001497522">
    <property type="component" value="Chromosome 12"/>
</dbReference>